<proteinExistence type="predicted"/>
<evidence type="ECO:0000256" key="1">
    <source>
        <dbReference type="ARBA" id="ARBA00022729"/>
    </source>
</evidence>
<dbReference type="PANTHER" id="PTHR35936">
    <property type="entry name" value="MEMBRANE-BOUND LYTIC MUREIN TRANSGLYCOSYLASE F"/>
    <property type="match status" value="1"/>
</dbReference>
<dbReference type="SMART" id="SM00062">
    <property type="entry name" value="PBPb"/>
    <property type="match status" value="1"/>
</dbReference>
<name>A0A371BAQ9_9BRAD</name>
<dbReference type="SUPFAM" id="SSF53850">
    <property type="entry name" value="Periplasmic binding protein-like II"/>
    <property type="match status" value="1"/>
</dbReference>
<dbReference type="EMBL" id="QRGO01000001">
    <property type="protein sequence ID" value="RDV04668.1"/>
    <property type="molecule type" value="Genomic_DNA"/>
</dbReference>
<feature type="chain" id="PRO_5016752952" evidence="2">
    <location>
        <begin position="26"/>
        <end position="277"/>
    </location>
</feature>
<dbReference type="OrthoDB" id="9791339at2"/>
<dbReference type="PANTHER" id="PTHR35936:SF17">
    <property type="entry name" value="ARGININE-BINDING EXTRACELLULAR PROTEIN ARTP"/>
    <property type="match status" value="1"/>
</dbReference>
<keyword evidence="5" id="KW-1185">Reference proteome</keyword>
<accession>A0A371BAQ9</accession>
<dbReference type="InterPro" id="IPR001638">
    <property type="entry name" value="Solute-binding_3/MltF_N"/>
</dbReference>
<dbReference type="Pfam" id="PF00497">
    <property type="entry name" value="SBP_bac_3"/>
    <property type="match status" value="1"/>
</dbReference>
<evidence type="ECO:0000259" key="3">
    <source>
        <dbReference type="SMART" id="SM00062"/>
    </source>
</evidence>
<dbReference type="Gene3D" id="3.40.190.10">
    <property type="entry name" value="Periplasmic binding protein-like II"/>
    <property type="match status" value="2"/>
</dbReference>
<feature type="domain" description="Solute-binding protein family 3/N-terminal" evidence="3">
    <location>
        <begin position="42"/>
        <end position="263"/>
    </location>
</feature>
<sequence>MRLKVFAFLAALLVGTMNLVSLASAADPSAVINAIKQRGALNYPVMSGEEPDFIKDPKTGDWTGIYPDWGRQIADLLGVKINFVETTWGNLAADFQAGRLDMAFGVNPNPKRGLVVDYVMEPIVEGVWTITAREGFEPKTWRDLNKPEVRIAAQSGSTMQVIAETMAPKAKIILVKNRDQAVLEMQSKRVDAILLADQNSAQLHKAGLGKAIVPTPVLRNPMMTAVPRKEGNEGFMNLLANWSMQQRTLGLSCAHITKYMQERGIDLSVVPQSGKYC</sequence>
<dbReference type="Proteomes" id="UP000263993">
    <property type="component" value="Unassembled WGS sequence"/>
</dbReference>
<protein>
    <submittedName>
        <fullName evidence="4">ABC transporter substrate-binding protein</fullName>
    </submittedName>
</protein>
<comment type="caution">
    <text evidence="4">The sequence shown here is derived from an EMBL/GenBank/DDBJ whole genome shotgun (WGS) entry which is preliminary data.</text>
</comment>
<feature type="signal peptide" evidence="2">
    <location>
        <begin position="1"/>
        <end position="25"/>
    </location>
</feature>
<dbReference type="AlphaFoldDB" id="A0A371BAQ9"/>
<evidence type="ECO:0000313" key="4">
    <source>
        <dbReference type="EMBL" id="RDV04668.1"/>
    </source>
</evidence>
<keyword evidence="1 2" id="KW-0732">Signal</keyword>
<evidence type="ECO:0000313" key="5">
    <source>
        <dbReference type="Proteomes" id="UP000263993"/>
    </source>
</evidence>
<dbReference type="RefSeq" id="WP_115516692.1">
    <property type="nucleotide sequence ID" value="NZ_QRGO01000001.1"/>
</dbReference>
<reference evidence="5" key="1">
    <citation type="submission" date="2018-08" db="EMBL/GenBank/DDBJ databases">
        <authorList>
            <person name="Kim S.-J."/>
            <person name="Jung G.-Y."/>
        </authorList>
    </citation>
    <scope>NUCLEOTIDE SEQUENCE [LARGE SCALE GENOMIC DNA]</scope>
    <source>
        <strain evidence="5">GY_H</strain>
    </source>
</reference>
<evidence type="ECO:0000256" key="2">
    <source>
        <dbReference type="SAM" id="SignalP"/>
    </source>
</evidence>
<gene>
    <name evidence="4" type="ORF">DXH78_08890</name>
</gene>
<organism evidence="4 5">
    <name type="scientific">Undibacter mobilis</name>
    <dbReference type="NCBI Taxonomy" id="2292256"/>
    <lineage>
        <taxon>Bacteria</taxon>
        <taxon>Pseudomonadati</taxon>
        <taxon>Pseudomonadota</taxon>
        <taxon>Alphaproteobacteria</taxon>
        <taxon>Hyphomicrobiales</taxon>
        <taxon>Nitrobacteraceae</taxon>
        <taxon>Undibacter</taxon>
    </lineage>
</organism>